<dbReference type="OMA" id="DHQEVKP"/>
<dbReference type="EnsemblPlants" id="Kaladp0024s0924.1.v1.1">
    <property type="protein sequence ID" value="Kaladp0024s0924.1.v1.1.CDS.1"/>
    <property type="gene ID" value="Kaladp0024s0924.v1.1"/>
</dbReference>
<proteinExistence type="inferred from homology"/>
<dbReference type="PANTHER" id="PTHR23024:SF24">
    <property type="entry name" value="ALPHA_BETA HYDROLASE FOLD-3 DOMAIN-CONTAINING PROTEIN"/>
    <property type="match status" value="1"/>
</dbReference>
<accession>A0A7N0ZSJ7</accession>
<evidence type="ECO:0000259" key="2">
    <source>
        <dbReference type="Pfam" id="PF07859"/>
    </source>
</evidence>
<dbReference type="InterPro" id="IPR029058">
    <property type="entry name" value="AB_hydrolase_fold"/>
</dbReference>
<sequence>MAGSGDTPSHTALPTLPWLAKLQVRLIPLFLDTVLRPNGTVNRGLLRLLERNTPPNPDKPVHGVVTSDVTIDPRGSLSFRVFAPEERTTTERPTLPVIVYFHGGGFVLQTAQSPTCDSIARKLALQVPAVVASLSYRLAPEHKYPAQHQDAYDMLTYLDANPHALPGNADLSRTFLAGESAGGNLAHFAASKVAAASSVFQALRIKGLVAIQPFFGGEERTESEKRLFNGPVVPVRAADLMWRAYLPEGANRDHEACNVSGGDQLQQVEGFPRSFVVVGGLDPLQDWQRRYCEWLRRSGKEVEVLELENGVHGFYTFPELDETRLLYEELSKFVNK</sequence>
<comment type="similarity">
    <text evidence="1">Belongs to the 'GDXG' lipolytic enzyme family.</text>
</comment>
<organism evidence="3 4">
    <name type="scientific">Kalanchoe fedtschenkoi</name>
    <name type="common">Lavender scallops</name>
    <name type="synonym">South American air plant</name>
    <dbReference type="NCBI Taxonomy" id="63787"/>
    <lineage>
        <taxon>Eukaryota</taxon>
        <taxon>Viridiplantae</taxon>
        <taxon>Streptophyta</taxon>
        <taxon>Embryophyta</taxon>
        <taxon>Tracheophyta</taxon>
        <taxon>Spermatophyta</taxon>
        <taxon>Magnoliopsida</taxon>
        <taxon>eudicotyledons</taxon>
        <taxon>Gunneridae</taxon>
        <taxon>Pentapetalae</taxon>
        <taxon>Saxifragales</taxon>
        <taxon>Crassulaceae</taxon>
        <taxon>Kalanchoe</taxon>
    </lineage>
</organism>
<evidence type="ECO:0000256" key="1">
    <source>
        <dbReference type="ARBA" id="ARBA00010515"/>
    </source>
</evidence>
<evidence type="ECO:0000313" key="4">
    <source>
        <dbReference type="Proteomes" id="UP000594263"/>
    </source>
</evidence>
<dbReference type="InterPro" id="IPR013094">
    <property type="entry name" value="AB_hydrolase_3"/>
</dbReference>
<keyword evidence="4" id="KW-1185">Reference proteome</keyword>
<dbReference type="Gramene" id="Kaladp0024s0924.1.v1.1">
    <property type="protein sequence ID" value="Kaladp0024s0924.1.v1.1.CDS.1"/>
    <property type="gene ID" value="Kaladp0024s0924.v1.1"/>
</dbReference>
<dbReference type="Proteomes" id="UP000594263">
    <property type="component" value="Unplaced"/>
</dbReference>
<dbReference type="PANTHER" id="PTHR23024">
    <property type="entry name" value="ARYLACETAMIDE DEACETYLASE"/>
    <property type="match status" value="1"/>
</dbReference>
<dbReference type="SUPFAM" id="SSF53474">
    <property type="entry name" value="alpha/beta-Hydrolases"/>
    <property type="match status" value="1"/>
</dbReference>
<reference evidence="3" key="1">
    <citation type="submission" date="2021-01" db="UniProtKB">
        <authorList>
            <consortium name="EnsemblPlants"/>
        </authorList>
    </citation>
    <scope>IDENTIFICATION</scope>
</reference>
<feature type="domain" description="Alpha/beta hydrolase fold-3" evidence="2">
    <location>
        <begin position="98"/>
        <end position="315"/>
    </location>
</feature>
<dbReference type="Pfam" id="PF07859">
    <property type="entry name" value="Abhydrolase_3"/>
    <property type="match status" value="1"/>
</dbReference>
<protein>
    <recommendedName>
        <fullName evidence="2">Alpha/beta hydrolase fold-3 domain-containing protein</fullName>
    </recommendedName>
</protein>
<dbReference type="InterPro" id="IPR050466">
    <property type="entry name" value="Carboxylest/Gibb_receptor"/>
</dbReference>
<dbReference type="Gene3D" id="3.40.50.1820">
    <property type="entry name" value="alpha/beta hydrolase"/>
    <property type="match status" value="1"/>
</dbReference>
<dbReference type="AlphaFoldDB" id="A0A7N0ZSJ7"/>
<name>A0A7N0ZSJ7_KALFE</name>
<evidence type="ECO:0000313" key="3">
    <source>
        <dbReference type="EnsemblPlants" id="Kaladp0024s0924.1.v1.1.CDS.1"/>
    </source>
</evidence>
<dbReference type="GO" id="GO:0016787">
    <property type="term" value="F:hydrolase activity"/>
    <property type="evidence" value="ECO:0007669"/>
    <property type="project" value="InterPro"/>
</dbReference>